<dbReference type="GO" id="GO:0005829">
    <property type="term" value="C:cytosol"/>
    <property type="evidence" value="ECO:0007669"/>
    <property type="project" value="TreeGrafter"/>
</dbReference>
<organism evidence="13 14">
    <name type="scientific">Undibacterium jejuense</name>
    <dbReference type="NCBI Taxonomy" id="1344949"/>
    <lineage>
        <taxon>Bacteria</taxon>
        <taxon>Pseudomonadati</taxon>
        <taxon>Pseudomonadota</taxon>
        <taxon>Betaproteobacteria</taxon>
        <taxon>Burkholderiales</taxon>
        <taxon>Oxalobacteraceae</taxon>
        <taxon>Undibacterium</taxon>
    </lineage>
</organism>
<dbReference type="GO" id="GO:0072527">
    <property type="term" value="P:pyrimidine-containing compound metabolic process"/>
    <property type="evidence" value="ECO:0007669"/>
    <property type="project" value="UniProtKB-ARBA"/>
</dbReference>
<dbReference type="Gene3D" id="3.20.20.140">
    <property type="entry name" value="Metal-dependent hydrolases"/>
    <property type="match status" value="1"/>
</dbReference>
<dbReference type="NCBIfam" id="TIGR02033">
    <property type="entry name" value="D-hydantoinase"/>
    <property type="match status" value="1"/>
</dbReference>
<feature type="modified residue" description="N6-carboxylysine" evidence="11">
    <location>
        <position position="150"/>
    </location>
</feature>
<dbReference type="FunFam" id="3.20.20.140:FF:000001">
    <property type="entry name" value="Dihydropyrimidinase like 3"/>
    <property type="match status" value="1"/>
</dbReference>
<dbReference type="EC" id="3.5.2.2" evidence="8"/>
<comment type="cofactor">
    <cofactor evidence="1">
        <name>Zn(2+)</name>
        <dbReference type="ChEBI" id="CHEBI:29105"/>
    </cofactor>
</comment>
<feature type="domain" description="Amidohydrolase-related" evidence="12">
    <location>
        <begin position="50"/>
        <end position="437"/>
    </location>
</feature>
<evidence type="ECO:0000256" key="8">
    <source>
        <dbReference type="ARBA" id="ARBA00039113"/>
    </source>
</evidence>
<reference evidence="13" key="1">
    <citation type="submission" date="2020-08" db="EMBL/GenBank/DDBJ databases">
        <title>Novel species isolated from subtropical streams in China.</title>
        <authorList>
            <person name="Lu H."/>
        </authorList>
    </citation>
    <scope>NUCLEOTIDE SEQUENCE</scope>
    <source>
        <strain evidence="13">KACC 12607</strain>
    </source>
</reference>
<dbReference type="Pfam" id="PF01979">
    <property type="entry name" value="Amidohydro_1"/>
    <property type="match status" value="1"/>
</dbReference>
<dbReference type="SUPFAM" id="SSF51338">
    <property type="entry name" value="Composite domain of metallo-dependent hydrolases"/>
    <property type="match status" value="2"/>
</dbReference>
<keyword evidence="14" id="KW-1185">Reference proteome</keyword>
<comment type="PTM">
    <text evidence="11">Carbamylation allows a single lysine to coordinate two divalent metal cations.</text>
</comment>
<protein>
    <recommendedName>
        <fullName evidence="10">D-hydantoinase/dihydropyrimidinase</fullName>
        <ecNumber evidence="8">3.5.2.2</ecNumber>
    </recommendedName>
</protein>
<evidence type="ECO:0000256" key="11">
    <source>
        <dbReference type="PIRSR" id="PIRSR611778-50"/>
    </source>
</evidence>
<dbReference type="EMBL" id="JACOFV010000009">
    <property type="protein sequence ID" value="MBC3862639.1"/>
    <property type="molecule type" value="Genomic_DNA"/>
</dbReference>
<dbReference type="SUPFAM" id="SSF51556">
    <property type="entry name" value="Metallo-dependent hydrolases"/>
    <property type="match status" value="1"/>
</dbReference>
<evidence type="ECO:0000256" key="5">
    <source>
        <dbReference type="ARBA" id="ARBA00022801"/>
    </source>
</evidence>
<keyword evidence="5 13" id="KW-0378">Hydrolase</keyword>
<dbReference type="RefSeq" id="WP_186912555.1">
    <property type="nucleotide sequence ID" value="NZ_JACOFV010000009.1"/>
</dbReference>
<evidence type="ECO:0000256" key="2">
    <source>
        <dbReference type="ARBA" id="ARBA00008829"/>
    </source>
</evidence>
<dbReference type="InterPro" id="IPR050378">
    <property type="entry name" value="Metallo-dep_Hydrolases_sf"/>
</dbReference>
<dbReference type="PANTHER" id="PTHR11647:SF1">
    <property type="entry name" value="COLLAPSIN RESPONSE MEDIATOR PROTEIN"/>
    <property type="match status" value="1"/>
</dbReference>
<dbReference type="Gene3D" id="2.30.40.10">
    <property type="entry name" value="Urease, subunit C, domain 1"/>
    <property type="match status" value="1"/>
</dbReference>
<keyword evidence="6" id="KW-0862">Zinc</keyword>
<keyword evidence="4" id="KW-0479">Metal-binding</keyword>
<comment type="subunit">
    <text evidence="3">Homotetramer.</text>
</comment>
<gene>
    <name evidence="13" type="primary">hydA</name>
    <name evidence="13" type="ORF">H8K32_11045</name>
</gene>
<evidence type="ECO:0000313" key="14">
    <source>
        <dbReference type="Proteomes" id="UP000634011"/>
    </source>
</evidence>
<evidence type="ECO:0000256" key="1">
    <source>
        <dbReference type="ARBA" id="ARBA00001947"/>
    </source>
</evidence>
<dbReference type="CDD" id="cd01314">
    <property type="entry name" value="D-HYD"/>
    <property type="match status" value="1"/>
</dbReference>
<evidence type="ECO:0000256" key="9">
    <source>
        <dbReference type="ARBA" id="ARBA00054448"/>
    </source>
</evidence>
<evidence type="ECO:0000256" key="3">
    <source>
        <dbReference type="ARBA" id="ARBA00011881"/>
    </source>
</evidence>
<evidence type="ECO:0000256" key="4">
    <source>
        <dbReference type="ARBA" id="ARBA00022723"/>
    </source>
</evidence>
<dbReference type="GO" id="GO:0055086">
    <property type="term" value="P:nucleobase-containing small molecule metabolic process"/>
    <property type="evidence" value="ECO:0007669"/>
    <property type="project" value="UniProtKB-ARBA"/>
</dbReference>
<accession>A0A923HKP3</accession>
<dbReference type="Proteomes" id="UP000634011">
    <property type="component" value="Unassembled WGS sequence"/>
</dbReference>
<name>A0A923HKP3_9BURK</name>
<evidence type="ECO:0000256" key="7">
    <source>
        <dbReference type="ARBA" id="ARBA00036696"/>
    </source>
</evidence>
<proteinExistence type="inferred from homology"/>
<dbReference type="InterPro" id="IPR006680">
    <property type="entry name" value="Amidohydro-rel"/>
</dbReference>
<dbReference type="InterPro" id="IPR011059">
    <property type="entry name" value="Metal-dep_hydrolase_composite"/>
</dbReference>
<sequence length="475" mass="51693">MSILIRGGVVVNADREFRADVLCDNGKIIAVGEHLPTPLDVEVIEADGLYVMPGGIDPHTHMQLPFMGTVTQDDFFSGTAAGLAGGTTSIIDFVIPNPQQSLMEAFHTWRGWAEKSASDYSFHVAVTWWDDSVHADMGKLVNEHGVNSFKHFMAYKNAIMADDEILVKSFRRALELGAMPTVHAENGELVYLLQQELLKKGQTGPDAHPLSRPPIVEGEAAQRAIAIANVLNTPLYIVHVSCRESLDAITRARASGQRVFGEVLAGHLTIDDSVYQHPDFAHAAGHVMSPPFRSSSHQQALWQGLQGGNLHTTATDHCTFCAEQKAAGKNDFTKIPNGCGGIEERMMVLWDAGVNTGRLTPSEFVKVTSTNCAQIFNIYPRKGVIAVGADADIVLWDAHASKTLSAKTQFSKGDFNVFEGRTVKGIPTYTISNGKLVYKLGQLMAQTAAGNYVKRPPFSAMFGALNKMRESEKQA</sequence>
<evidence type="ECO:0000259" key="12">
    <source>
        <dbReference type="Pfam" id="PF01979"/>
    </source>
</evidence>
<evidence type="ECO:0000256" key="6">
    <source>
        <dbReference type="ARBA" id="ARBA00022833"/>
    </source>
</evidence>
<dbReference type="InterPro" id="IPR032466">
    <property type="entry name" value="Metal_Hydrolase"/>
</dbReference>
<comment type="caution">
    <text evidence="13">The sequence shown here is derived from an EMBL/GenBank/DDBJ whole genome shotgun (WGS) entry which is preliminary data.</text>
</comment>
<evidence type="ECO:0000256" key="10">
    <source>
        <dbReference type="ARBA" id="ARBA00074385"/>
    </source>
</evidence>
<evidence type="ECO:0000313" key="13">
    <source>
        <dbReference type="EMBL" id="MBC3862639.1"/>
    </source>
</evidence>
<dbReference type="GO" id="GO:0046872">
    <property type="term" value="F:metal ion binding"/>
    <property type="evidence" value="ECO:0007669"/>
    <property type="project" value="UniProtKB-KW"/>
</dbReference>
<dbReference type="PANTHER" id="PTHR11647">
    <property type="entry name" value="HYDRANTOINASE/DIHYDROPYRIMIDINASE FAMILY MEMBER"/>
    <property type="match status" value="1"/>
</dbReference>
<comment type="catalytic activity">
    <reaction evidence="7">
        <text>5,6-dihydrouracil + H2O = 3-(carbamoylamino)propanoate + H(+)</text>
        <dbReference type="Rhea" id="RHEA:16121"/>
        <dbReference type="ChEBI" id="CHEBI:11892"/>
        <dbReference type="ChEBI" id="CHEBI:15377"/>
        <dbReference type="ChEBI" id="CHEBI:15378"/>
        <dbReference type="ChEBI" id="CHEBI:15901"/>
        <dbReference type="EC" id="3.5.2.2"/>
    </reaction>
</comment>
<dbReference type="GO" id="GO:0004157">
    <property type="term" value="F:dihydropyrimidinase activity"/>
    <property type="evidence" value="ECO:0007669"/>
    <property type="project" value="UniProtKB-EC"/>
</dbReference>
<comment type="function">
    <text evidence="9">Catalyzes the hydrolysis of dihydropyrimidines and of the structurally related DL-5-mono-substituted hydantoins, to produce N-carbamoyl-D-amino acids.</text>
</comment>
<comment type="similarity">
    <text evidence="2">Belongs to the metallo-dependent hydrolases superfamily. Hydantoinase/dihydropyrimidinase family.</text>
</comment>
<dbReference type="InterPro" id="IPR011778">
    <property type="entry name" value="Hydantoinase/dihydroPyrase"/>
</dbReference>
<dbReference type="AlphaFoldDB" id="A0A923HKP3"/>